<dbReference type="Pfam" id="PF16751">
    <property type="entry name" value="RsdA_SigD_bd"/>
    <property type="match status" value="1"/>
</dbReference>
<accession>A0A7I7MR94</accession>
<gene>
    <name evidence="3" type="ORF">MSHI_26470</name>
</gene>
<keyword evidence="2" id="KW-1133">Transmembrane helix</keyword>
<dbReference type="OrthoDB" id="4762520at2"/>
<dbReference type="Gene3D" id="6.10.250.1300">
    <property type="match status" value="1"/>
</dbReference>
<feature type="compositionally biased region" description="Low complexity" evidence="1">
    <location>
        <begin position="260"/>
        <end position="287"/>
    </location>
</feature>
<feature type="transmembrane region" description="Helical" evidence="2">
    <location>
        <begin position="73"/>
        <end position="94"/>
    </location>
</feature>
<keyword evidence="2" id="KW-0472">Membrane</keyword>
<reference evidence="3 4" key="1">
    <citation type="journal article" date="2019" name="Emerg. Microbes Infect.">
        <title>Comprehensive subspecies identification of 175 nontuberculous mycobacteria species based on 7547 genomic profiles.</title>
        <authorList>
            <person name="Matsumoto Y."/>
            <person name="Kinjo T."/>
            <person name="Motooka D."/>
            <person name="Nabeya D."/>
            <person name="Jung N."/>
            <person name="Uechi K."/>
            <person name="Horii T."/>
            <person name="Iida T."/>
            <person name="Fujita J."/>
            <person name="Nakamura S."/>
        </authorList>
    </citation>
    <scope>NUCLEOTIDE SEQUENCE [LARGE SCALE GENOMIC DNA]</scope>
    <source>
        <strain evidence="3 4">JCM 14233</strain>
    </source>
</reference>
<feature type="region of interest" description="Disordered" evidence="1">
    <location>
        <begin position="173"/>
        <end position="293"/>
    </location>
</feature>
<feature type="compositionally biased region" description="Low complexity" evidence="1">
    <location>
        <begin position="213"/>
        <end position="224"/>
    </location>
</feature>
<evidence type="ECO:0000313" key="4">
    <source>
        <dbReference type="Proteomes" id="UP000467236"/>
    </source>
</evidence>
<proteinExistence type="predicted"/>
<sequence length="293" mass="30072">MDDVARTDLLLDALAERAEVNLDDPRDDALAALLGDWRDDLRWPPASALVSPDEAVEALLAGVALRRRARRGLAAIGSVAAALLLLSGFGAVVADARPGDPLYGLHKMMFTEPRVGDDQIVLSAKAELAKVEQMIAQGQWDQAQTQLAEVSSTLRAVNDDSRKQNLLDEVNQLNTKVEKRDPHATVPASSPARSEPSRVAPADSAGNSSTPLAPETGPAAAPSATPEPPTTPEDAGITATPPVTSPSASPSPTSKPTPTPSSVTSHATTAGTPTSSAAGATTSETAPGPLPGA</sequence>
<dbReference type="EMBL" id="AP022575">
    <property type="protein sequence ID" value="BBX74741.1"/>
    <property type="molecule type" value="Genomic_DNA"/>
</dbReference>
<organism evidence="3 4">
    <name type="scientific">Mycobacterium shinjukuense</name>
    <dbReference type="NCBI Taxonomy" id="398694"/>
    <lineage>
        <taxon>Bacteria</taxon>
        <taxon>Bacillati</taxon>
        <taxon>Actinomycetota</taxon>
        <taxon>Actinomycetes</taxon>
        <taxon>Mycobacteriales</taxon>
        <taxon>Mycobacteriaceae</taxon>
        <taxon>Mycobacterium</taxon>
    </lineage>
</organism>
<protein>
    <submittedName>
        <fullName evidence="3">Uncharacterized protein</fullName>
    </submittedName>
</protein>
<keyword evidence="2" id="KW-0812">Transmembrane</keyword>
<evidence type="ECO:0000256" key="1">
    <source>
        <dbReference type="SAM" id="MobiDB-lite"/>
    </source>
</evidence>
<name>A0A7I7MR94_9MYCO</name>
<dbReference type="InterPro" id="IPR031928">
    <property type="entry name" value="RsdA_SigD-bd"/>
</dbReference>
<dbReference type="KEGG" id="mshj:MSHI_26470"/>
<feature type="compositionally biased region" description="Low complexity" evidence="1">
    <location>
        <begin position="232"/>
        <end position="252"/>
    </location>
</feature>
<dbReference type="Proteomes" id="UP000467236">
    <property type="component" value="Chromosome"/>
</dbReference>
<evidence type="ECO:0000313" key="3">
    <source>
        <dbReference type="EMBL" id="BBX74741.1"/>
    </source>
</evidence>
<dbReference type="RefSeq" id="WP_142271813.1">
    <property type="nucleotide sequence ID" value="NZ_AP022575.1"/>
</dbReference>
<evidence type="ECO:0000256" key="2">
    <source>
        <dbReference type="SAM" id="Phobius"/>
    </source>
</evidence>
<feature type="compositionally biased region" description="Low complexity" evidence="1">
    <location>
        <begin position="186"/>
        <end position="202"/>
    </location>
</feature>
<dbReference type="AlphaFoldDB" id="A0A7I7MR94"/>
<keyword evidence="4" id="KW-1185">Reference proteome</keyword>